<dbReference type="WBParaSite" id="ECPE_0000892601-mRNA-1">
    <property type="protein sequence ID" value="ECPE_0000892601-mRNA-1"/>
    <property type="gene ID" value="ECPE_0000892601"/>
</dbReference>
<dbReference type="Proteomes" id="UP000272942">
    <property type="component" value="Unassembled WGS sequence"/>
</dbReference>
<dbReference type="InterPro" id="IPR007822">
    <property type="entry name" value="LANC-like"/>
</dbReference>
<accession>A0A183APL3</accession>
<dbReference type="EMBL" id="UZAN01046627">
    <property type="protein sequence ID" value="VDP84385.1"/>
    <property type="molecule type" value="Genomic_DNA"/>
</dbReference>
<keyword evidence="3" id="KW-1185">Reference proteome</keyword>
<keyword evidence="1" id="KW-0472">Membrane</keyword>
<protein>
    <submittedName>
        <fullName evidence="4">Lanthionine synthetase C-like protein</fullName>
    </submittedName>
</protein>
<feature type="transmembrane region" description="Helical" evidence="1">
    <location>
        <begin position="112"/>
        <end position="132"/>
    </location>
</feature>
<organism evidence="4">
    <name type="scientific">Echinostoma caproni</name>
    <dbReference type="NCBI Taxonomy" id="27848"/>
    <lineage>
        <taxon>Eukaryota</taxon>
        <taxon>Metazoa</taxon>
        <taxon>Spiralia</taxon>
        <taxon>Lophotrochozoa</taxon>
        <taxon>Platyhelminthes</taxon>
        <taxon>Trematoda</taxon>
        <taxon>Digenea</taxon>
        <taxon>Plagiorchiida</taxon>
        <taxon>Echinostomata</taxon>
        <taxon>Echinostomatoidea</taxon>
        <taxon>Echinostomatidae</taxon>
        <taxon>Echinostoma</taxon>
    </lineage>
</organism>
<sequence>MSVRYFNNPYTDVIDPNQPLAFGPALALDRAVECLQNSLAHVPPTPRNYEGGLYTGYIGLAWASLIVLQKHKNEIPQDARQFLLSKAHELVNAAVSHVSGMRKQTTTKEDHLSMLLGAGGVWMTAAMLYHYVGEQENRDRYLKIYADLAVEFKTNIVFSCGSDEFFIGRAGYLAGIAMLRSWTGEVGSASVVCMFLRFPSTAFLHFIFLLSFFFSVFWHYFIILRFKKYFPWSNPSD</sequence>
<evidence type="ECO:0000256" key="1">
    <source>
        <dbReference type="SAM" id="Phobius"/>
    </source>
</evidence>
<gene>
    <name evidence="2" type="ORF">ECPE_LOCUS8898</name>
</gene>
<keyword evidence="1" id="KW-0812">Transmembrane</keyword>
<dbReference type="PANTHER" id="PTHR12736:SF7">
    <property type="entry name" value="LANC-LIKE PROTEIN 3"/>
    <property type="match status" value="1"/>
</dbReference>
<dbReference type="GO" id="GO:0005975">
    <property type="term" value="P:carbohydrate metabolic process"/>
    <property type="evidence" value="ECO:0007669"/>
    <property type="project" value="InterPro"/>
</dbReference>
<evidence type="ECO:0000313" key="2">
    <source>
        <dbReference type="EMBL" id="VDP84385.1"/>
    </source>
</evidence>
<dbReference type="PANTHER" id="PTHR12736">
    <property type="entry name" value="LANC-LIKE PROTEIN"/>
    <property type="match status" value="1"/>
</dbReference>
<evidence type="ECO:0000313" key="4">
    <source>
        <dbReference type="WBParaSite" id="ECPE_0000892601-mRNA-1"/>
    </source>
</evidence>
<reference evidence="2 3" key="2">
    <citation type="submission" date="2018-11" db="EMBL/GenBank/DDBJ databases">
        <authorList>
            <consortium name="Pathogen Informatics"/>
        </authorList>
    </citation>
    <scope>NUCLEOTIDE SEQUENCE [LARGE SCALE GENOMIC DNA]</scope>
    <source>
        <strain evidence="2 3">Egypt</strain>
    </source>
</reference>
<dbReference type="GO" id="GO:0005886">
    <property type="term" value="C:plasma membrane"/>
    <property type="evidence" value="ECO:0007669"/>
    <property type="project" value="TreeGrafter"/>
</dbReference>
<dbReference type="GO" id="GO:0031179">
    <property type="term" value="P:peptide modification"/>
    <property type="evidence" value="ECO:0007669"/>
    <property type="project" value="InterPro"/>
</dbReference>
<proteinExistence type="predicted"/>
<dbReference type="SUPFAM" id="SSF158745">
    <property type="entry name" value="LanC-like"/>
    <property type="match status" value="1"/>
</dbReference>
<dbReference type="OrthoDB" id="10257263at2759"/>
<dbReference type="InterPro" id="IPR012341">
    <property type="entry name" value="6hp_glycosidase-like_sf"/>
</dbReference>
<feature type="transmembrane region" description="Helical" evidence="1">
    <location>
        <begin position="202"/>
        <end position="223"/>
    </location>
</feature>
<name>A0A183APL3_9TREM</name>
<reference evidence="4" key="1">
    <citation type="submission" date="2016-06" db="UniProtKB">
        <authorList>
            <consortium name="WormBaseParasite"/>
        </authorList>
    </citation>
    <scope>IDENTIFICATION</scope>
</reference>
<dbReference type="Pfam" id="PF05147">
    <property type="entry name" value="LANC_like"/>
    <property type="match status" value="1"/>
</dbReference>
<keyword evidence="1" id="KW-1133">Transmembrane helix</keyword>
<dbReference type="Gene3D" id="1.50.10.10">
    <property type="match status" value="1"/>
</dbReference>
<evidence type="ECO:0000313" key="3">
    <source>
        <dbReference type="Proteomes" id="UP000272942"/>
    </source>
</evidence>
<dbReference type="AlphaFoldDB" id="A0A183APL3"/>